<dbReference type="AlphaFoldDB" id="A0A1X6MUY7"/>
<dbReference type="InterPro" id="IPR051947">
    <property type="entry name" value="Sentrin-specific_protease"/>
</dbReference>
<evidence type="ECO:0000313" key="8">
    <source>
        <dbReference type="Proteomes" id="UP000194127"/>
    </source>
</evidence>
<dbReference type="PANTHER" id="PTHR46896:SF3">
    <property type="entry name" value="FI06413P-RELATED"/>
    <property type="match status" value="1"/>
</dbReference>
<dbReference type="InterPro" id="IPR003653">
    <property type="entry name" value="Peptidase_C48_C"/>
</dbReference>
<dbReference type="GO" id="GO:0005737">
    <property type="term" value="C:cytoplasm"/>
    <property type="evidence" value="ECO:0007669"/>
    <property type="project" value="TreeGrafter"/>
</dbReference>
<gene>
    <name evidence="7" type="ORF">POSPLADRAFT_1149002</name>
</gene>
<dbReference type="SUPFAM" id="SSF54001">
    <property type="entry name" value="Cysteine proteinases"/>
    <property type="match status" value="1"/>
</dbReference>
<evidence type="ECO:0000256" key="5">
    <source>
        <dbReference type="ARBA" id="ARBA00022801"/>
    </source>
</evidence>
<keyword evidence="4" id="KW-0833">Ubl conjugation pathway</keyword>
<dbReference type="Pfam" id="PF02902">
    <property type="entry name" value="Peptidase_C48"/>
    <property type="match status" value="1"/>
</dbReference>
<dbReference type="GO" id="GO:0070139">
    <property type="term" value="F:SUMO-specific endopeptidase activity"/>
    <property type="evidence" value="ECO:0007669"/>
    <property type="project" value="TreeGrafter"/>
</dbReference>
<comment type="similarity">
    <text evidence="1">Belongs to the peptidase C48 family.</text>
</comment>
<dbReference type="GO" id="GO:0005634">
    <property type="term" value="C:nucleus"/>
    <property type="evidence" value="ECO:0007669"/>
    <property type="project" value="TreeGrafter"/>
</dbReference>
<accession>A0A1X6MUY7</accession>
<dbReference type="GeneID" id="36331196"/>
<keyword evidence="5" id="KW-0378">Hydrolase</keyword>
<proteinExistence type="inferred from homology"/>
<dbReference type="Gene3D" id="3.40.395.10">
    <property type="entry name" value="Adenoviral Proteinase, Chain A"/>
    <property type="match status" value="1"/>
</dbReference>
<reference evidence="7 8" key="1">
    <citation type="submission" date="2017-04" db="EMBL/GenBank/DDBJ databases">
        <title>Genome Sequence of the Model Brown-Rot Fungus Postia placenta SB12.</title>
        <authorList>
            <consortium name="DOE Joint Genome Institute"/>
            <person name="Gaskell J."/>
            <person name="Kersten P."/>
            <person name="Larrondo L.F."/>
            <person name="Canessa P."/>
            <person name="Martinez D."/>
            <person name="Hibbett D."/>
            <person name="Schmoll M."/>
            <person name="Kubicek C.P."/>
            <person name="Martinez A.T."/>
            <person name="Yadav J."/>
            <person name="Master E."/>
            <person name="Magnuson J.K."/>
            <person name="James T."/>
            <person name="Yaver D."/>
            <person name="Berka R."/>
            <person name="Labutti K."/>
            <person name="Lipzen A."/>
            <person name="Aerts A."/>
            <person name="Barry K."/>
            <person name="Henrissat B."/>
            <person name="Blanchette R."/>
            <person name="Grigoriev I."/>
            <person name="Cullen D."/>
        </authorList>
    </citation>
    <scope>NUCLEOTIDE SEQUENCE [LARGE SCALE GENOMIC DNA]</scope>
    <source>
        <strain evidence="7 8">MAD-698-R-SB12</strain>
    </source>
</reference>
<sequence length="70" mass="8136">MLVYPPSGAGAININKSDFKRLNDLCYLNDTLIEFGLKLWLADLRENEPELAEEVHVFSSFFYKKLNVRE</sequence>
<name>A0A1X6MUY7_9APHY</name>
<evidence type="ECO:0000256" key="1">
    <source>
        <dbReference type="ARBA" id="ARBA00005234"/>
    </source>
</evidence>
<evidence type="ECO:0000313" key="7">
    <source>
        <dbReference type="EMBL" id="OSX60013.1"/>
    </source>
</evidence>
<keyword evidence="8" id="KW-1185">Reference proteome</keyword>
<dbReference type="InterPro" id="IPR038765">
    <property type="entry name" value="Papain-like_cys_pep_sf"/>
</dbReference>
<dbReference type="RefSeq" id="XP_024336807.1">
    <property type="nucleotide sequence ID" value="XM_024486247.1"/>
</dbReference>
<dbReference type="OrthoDB" id="442460at2759"/>
<evidence type="ECO:0000256" key="4">
    <source>
        <dbReference type="ARBA" id="ARBA00022786"/>
    </source>
</evidence>
<organism evidence="7 8">
    <name type="scientific">Postia placenta MAD-698-R-SB12</name>
    <dbReference type="NCBI Taxonomy" id="670580"/>
    <lineage>
        <taxon>Eukaryota</taxon>
        <taxon>Fungi</taxon>
        <taxon>Dikarya</taxon>
        <taxon>Basidiomycota</taxon>
        <taxon>Agaricomycotina</taxon>
        <taxon>Agaricomycetes</taxon>
        <taxon>Polyporales</taxon>
        <taxon>Adustoporiaceae</taxon>
        <taxon>Rhodonia</taxon>
    </lineage>
</organism>
<dbReference type="Proteomes" id="UP000194127">
    <property type="component" value="Unassembled WGS sequence"/>
</dbReference>
<protein>
    <recommendedName>
        <fullName evidence="6">Ubiquitin-like protease family profile domain-containing protein</fullName>
    </recommendedName>
</protein>
<evidence type="ECO:0000256" key="2">
    <source>
        <dbReference type="ARBA" id="ARBA00022553"/>
    </source>
</evidence>
<feature type="domain" description="Ubiquitin-like protease family profile" evidence="6">
    <location>
        <begin position="27"/>
        <end position="67"/>
    </location>
</feature>
<dbReference type="STRING" id="670580.A0A1X6MUY7"/>
<dbReference type="EMBL" id="KZ110601">
    <property type="protein sequence ID" value="OSX60013.1"/>
    <property type="molecule type" value="Genomic_DNA"/>
</dbReference>
<evidence type="ECO:0000259" key="6">
    <source>
        <dbReference type="Pfam" id="PF02902"/>
    </source>
</evidence>
<keyword evidence="3" id="KW-0645">Protease</keyword>
<evidence type="ECO:0000256" key="3">
    <source>
        <dbReference type="ARBA" id="ARBA00022670"/>
    </source>
</evidence>
<keyword evidence="2" id="KW-0597">Phosphoprotein</keyword>
<dbReference type="GO" id="GO:0016926">
    <property type="term" value="P:protein desumoylation"/>
    <property type="evidence" value="ECO:0007669"/>
    <property type="project" value="TreeGrafter"/>
</dbReference>
<dbReference type="GO" id="GO:0006508">
    <property type="term" value="P:proteolysis"/>
    <property type="evidence" value="ECO:0007669"/>
    <property type="project" value="UniProtKB-KW"/>
</dbReference>
<dbReference type="PANTHER" id="PTHR46896">
    <property type="entry name" value="SENTRIN-SPECIFIC PROTEASE"/>
    <property type="match status" value="1"/>
</dbReference>